<keyword evidence="3" id="KW-1185">Reference proteome</keyword>
<sequence length="289" mass="30792">MSPPPSASGWSTHLKSGRRPADNAGVEELLTVRRWRRYGADRLFVTQETGAPVGSVDLQSGEVVVEHPALEAGVRQAAQAYLRSDVRTDTGALVLPVPATPTDALDALDQAALEAWLGSVSRDTTELPVYRGERGSSVRTRLSRLVDEGWQVLHDVPVGRQGTLLQNLVVGPGGILTVTEKDLTGSHVVVEGRVMTVDGEPVPYLRDARLEAARVQAALLAAAASGVSVRAVLVVQGQMDVRSPGSHDDVLVVPRSEVPSVFRLMAPRLGADRAAAIATLAGRRTTWSR</sequence>
<name>A0A402DM94_9CELL</name>
<proteinExistence type="predicted"/>
<dbReference type="AlphaFoldDB" id="A0A402DM94"/>
<evidence type="ECO:0008006" key="4">
    <source>
        <dbReference type="Google" id="ProtNLM"/>
    </source>
</evidence>
<dbReference type="EMBL" id="BIMR01000017">
    <property type="protein sequence ID" value="GCE75240.1"/>
    <property type="molecule type" value="Genomic_DNA"/>
</dbReference>
<dbReference type="Proteomes" id="UP000289954">
    <property type="component" value="Unassembled WGS sequence"/>
</dbReference>
<feature type="region of interest" description="Disordered" evidence="1">
    <location>
        <begin position="1"/>
        <end position="22"/>
    </location>
</feature>
<protein>
    <recommendedName>
        <fullName evidence="4">NERD domain-containing protein</fullName>
    </recommendedName>
</protein>
<evidence type="ECO:0000313" key="3">
    <source>
        <dbReference type="Proteomes" id="UP000289954"/>
    </source>
</evidence>
<reference evidence="2 3" key="1">
    <citation type="submission" date="2019-01" db="EMBL/GenBank/DDBJ databases">
        <title>Draft genome sequence of Cellulomonas takizawaensis strain TKZ-21.</title>
        <authorList>
            <person name="Yamamura H."/>
            <person name="Hayashi T."/>
            <person name="Hamada M."/>
            <person name="Serisawa Y."/>
            <person name="Matsuyama K."/>
            <person name="Nakagawa Y."/>
            <person name="Otoguro M."/>
            <person name="Yanagida F."/>
            <person name="Hayakawa M."/>
        </authorList>
    </citation>
    <scope>NUCLEOTIDE SEQUENCE [LARGE SCALE GENOMIC DNA]</scope>
    <source>
        <strain evidence="2 3">NBRC12680</strain>
    </source>
</reference>
<organism evidence="2 3">
    <name type="scientific">Cellulomonas biazotea</name>
    <dbReference type="NCBI Taxonomy" id="1709"/>
    <lineage>
        <taxon>Bacteria</taxon>
        <taxon>Bacillati</taxon>
        <taxon>Actinomycetota</taxon>
        <taxon>Actinomycetes</taxon>
        <taxon>Micrococcales</taxon>
        <taxon>Cellulomonadaceae</taxon>
        <taxon>Cellulomonas</taxon>
    </lineage>
</organism>
<accession>A0A402DM94</accession>
<gene>
    <name evidence="2" type="ORF">CBZ_02960</name>
</gene>
<comment type="caution">
    <text evidence="2">The sequence shown here is derived from an EMBL/GenBank/DDBJ whole genome shotgun (WGS) entry which is preliminary data.</text>
</comment>
<evidence type="ECO:0000313" key="2">
    <source>
        <dbReference type="EMBL" id="GCE75240.1"/>
    </source>
</evidence>
<evidence type="ECO:0000256" key="1">
    <source>
        <dbReference type="SAM" id="MobiDB-lite"/>
    </source>
</evidence>